<dbReference type="GO" id="GO:0005783">
    <property type="term" value="C:endoplasmic reticulum"/>
    <property type="evidence" value="ECO:0007669"/>
    <property type="project" value="TreeGrafter"/>
</dbReference>
<evidence type="ECO:0008006" key="6">
    <source>
        <dbReference type="Google" id="ProtNLM"/>
    </source>
</evidence>
<dbReference type="GO" id="GO:0006506">
    <property type="term" value="P:GPI anchor biosynthetic process"/>
    <property type="evidence" value="ECO:0007669"/>
    <property type="project" value="InterPro"/>
</dbReference>
<evidence type="ECO:0000256" key="1">
    <source>
        <dbReference type="ARBA" id="ARBA00023136"/>
    </source>
</evidence>
<dbReference type="GO" id="GO:0016020">
    <property type="term" value="C:membrane"/>
    <property type="evidence" value="ECO:0007669"/>
    <property type="project" value="GOC"/>
</dbReference>
<evidence type="ECO:0000313" key="5">
    <source>
        <dbReference type="Proteomes" id="UP000696280"/>
    </source>
</evidence>
<dbReference type="OrthoDB" id="5977743at2759"/>
<dbReference type="EMBL" id="CAJVRL010000082">
    <property type="protein sequence ID" value="CAG8958402.1"/>
    <property type="molecule type" value="Genomic_DNA"/>
</dbReference>
<dbReference type="PANTHER" id="PTHR13315:SF4">
    <property type="entry name" value="METALLOPHOSPHOESTERASE, ISOFORM E"/>
    <property type="match status" value="1"/>
</dbReference>
<organism evidence="4 5">
    <name type="scientific">Hymenoscyphus fraxineus</name>
    <dbReference type="NCBI Taxonomy" id="746836"/>
    <lineage>
        <taxon>Eukaryota</taxon>
        <taxon>Fungi</taxon>
        <taxon>Dikarya</taxon>
        <taxon>Ascomycota</taxon>
        <taxon>Pezizomycotina</taxon>
        <taxon>Leotiomycetes</taxon>
        <taxon>Helotiales</taxon>
        <taxon>Helotiaceae</taxon>
        <taxon>Hymenoscyphus</taxon>
    </lineage>
</organism>
<evidence type="ECO:0000256" key="3">
    <source>
        <dbReference type="SAM" id="Phobius"/>
    </source>
</evidence>
<comment type="caution">
    <text evidence="4">The sequence shown here is derived from an EMBL/GenBank/DDBJ whole genome shotgun (WGS) entry which is preliminary data.</text>
</comment>
<keyword evidence="3" id="KW-0812">Transmembrane</keyword>
<protein>
    <recommendedName>
        <fullName evidence="6">Calcineurin-like phosphoesterase domain-containing protein</fullName>
    </recommendedName>
</protein>
<keyword evidence="3" id="KW-1133">Transmembrane helix</keyword>
<feature type="transmembrane region" description="Helical" evidence="3">
    <location>
        <begin position="535"/>
        <end position="555"/>
    </location>
</feature>
<proteinExistence type="predicted"/>
<accession>A0A9N9PY76</accession>
<keyword evidence="5" id="KW-1185">Reference proteome</keyword>
<gene>
    <name evidence="4" type="ORF">HYFRA_00011079</name>
</gene>
<dbReference type="SUPFAM" id="SSF56300">
    <property type="entry name" value="Metallo-dependent phosphatases"/>
    <property type="match status" value="1"/>
</dbReference>
<sequence length="710" mass="80546">MPPTYYSAARSTRDHFVEPPSLFASILARLPSEISVHLHRMYESNGYLNGVSTRQRGLRRWRWGWRDWVNLPHALIAVWFIVLLWGERWVFQNAVEDCRWKNWERWPKEATPHHLILLADPQIIDPHSYPGRPWPLKELTMLHTDNYMKRSYISLQKKLHPDTIFFLGDLFDGGREWKAAVGNVEDLTWANDQPPLKEGEDPPPKNFTWGQRFGEDFWLHEYDRFGRIFYKYWNLGGSEAGPGQRGRRIISSLPGNHDLGYGELIKIPIRDRFEGYFGEGNRVDVIANHTFVSIDSVSLGASESDHDTAEITKPVNEFLANAKVLKRKAVANELSYLAGRERIIKYSHGVEDLETADFNKMPSSDPGPDTPDLPTILLTHVPLYRNPGTPCGPLRERYPPAKPPPGQTAPVSPDERNALPVSRGYQYQTVLSESDSIKVIESIGNVQQVFSGDDHDYCEIVHPENKNRAREITVKAISWCMGVRKPGFLMLSMWNPIGPDGKPLHSTPTGHGAAPTIPLTTETHLCLLPDQIGILIRYGILIGLSLLALIIRAILTPILKLTPFAPPPQTYIESSLLPTTRSRTLSLSQQKIPTFSNSTSSTTSKTLAPRTMGARTRPISPINGYGPNGYGIPHHQSLPLIHHAGYFPSPEQELEDQMDFDDKKRPGAIGRKEVNLTPLQKIWREFYVSFCRVVWVVVGVYAWLVWFYPE</sequence>
<feature type="compositionally biased region" description="Low complexity" evidence="2">
    <location>
        <begin position="587"/>
        <end position="606"/>
    </location>
</feature>
<reference evidence="4" key="1">
    <citation type="submission" date="2021-07" db="EMBL/GenBank/DDBJ databases">
        <authorList>
            <person name="Durling M."/>
        </authorList>
    </citation>
    <scope>NUCLEOTIDE SEQUENCE</scope>
</reference>
<feature type="transmembrane region" description="Helical" evidence="3">
    <location>
        <begin position="686"/>
        <end position="708"/>
    </location>
</feature>
<dbReference type="AlphaFoldDB" id="A0A9N9PY76"/>
<feature type="region of interest" description="Disordered" evidence="2">
    <location>
        <begin position="587"/>
        <end position="612"/>
    </location>
</feature>
<feature type="region of interest" description="Disordered" evidence="2">
    <location>
        <begin position="397"/>
        <end position="417"/>
    </location>
</feature>
<evidence type="ECO:0000256" key="2">
    <source>
        <dbReference type="SAM" id="MobiDB-lite"/>
    </source>
</evidence>
<dbReference type="Proteomes" id="UP000696280">
    <property type="component" value="Unassembled WGS sequence"/>
</dbReference>
<dbReference type="PANTHER" id="PTHR13315">
    <property type="entry name" value="METALLO PHOSPHOESTERASE RELATED"/>
    <property type="match status" value="1"/>
</dbReference>
<keyword evidence="1 3" id="KW-0472">Membrane</keyword>
<dbReference type="InterPro" id="IPR033308">
    <property type="entry name" value="PGAP5/Cdc1/Ted1"/>
</dbReference>
<name>A0A9N9PY76_9HELO</name>
<dbReference type="InterPro" id="IPR029052">
    <property type="entry name" value="Metallo-depent_PP-like"/>
</dbReference>
<evidence type="ECO:0000313" key="4">
    <source>
        <dbReference type="EMBL" id="CAG8958402.1"/>
    </source>
</evidence>